<evidence type="ECO:0000259" key="12">
    <source>
        <dbReference type="PROSITE" id="PS52015"/>
    </source>
</evidence>
<feature type="region of interest" description="Disordered" evidence="10">
    <location>
        <begin position="61"/>
        <end position="97"/>
    </location>
</feature>
<dbReference type="InterPro" id="IPR037682">
    <property type="entry name" value="TonB_C"/>
</dbReference>
<keyword evidence="7" id="KW-0653">Protein transport</keyword>
<gene>
    <name evidence="13" type="ORF">C3F09_01790</name>
</gene>
<accession>A0A855XC65</accession>
<keyword evidence="8 11" id="KW-1133">Transmembrane helix</keyword>
<evidence type="ECO:0000256" key="1">
    <source>
        <dbReference type="ARBA" id="ARBA00004383"/>
    </source>
</evidence>
<dbReference type="Proteomes" id="UP000250918">
    <property type="component" value="Unassembled WGS sequence"/>
</dbReference>
<dbReference type="InterPro" id="IPR006260">
    <property type="entry name" value="TonB/TolA_C"/>
</dbReference>
<dbReference type="GO" id="GO:0015031">
    <property type="term" value="P:protein transport"/>
    <property type="evidence" value="ECO:0007669"/>
    <property type="project" value="UniProtKB-KW"/>
</dbReference>
<dbReference type="GO" id="GO:0031992">
    <property type="term" value="F:energy transducer activity"/>
    <property type="evidence" value="ECO:0007669"/>
    <property type="project" value="TreeGrafter"/>
</dbReference>
<keyword evidence="4" id="KW-1003">Cell membrane</keyword>
<keyword evidence="5" id="KW-0997">Cell inner membrane</keyword>
<dbReference type="PROSITE" id="PS52015">
    <property type="entry name" value="TONB_CTD"/>
    <property type="match status" value="1"/>
</dbReference>
<keyword evidence="9 11" id="KW-0472">Membrane</keyword>
<evidence type="ECO:0000256" key="9">
    <source>
        <dbReference type="ARBA" id="ARBA00023136"/>
    </source>
</evidence>
<evidence type="ECO:0000313" key="14">
    <source>
        <dbReference type="Proteomes" id="UP000250918"/>
    </source>
</evidence>
<dbReference type="PANTHER" id="PTHR33446">
    <property type="entry name" value="PROTEIN TONB-RELATED"/>
    <property type="match status" value="1"/>
</dbReference>
<comment type="similarity">
    <text evidence="2">Belongs to the TonB family.</text>
</comment>
<sequence length="241" mass="25807">MVHAAGVPYSAYGAYELKATYQRNMLAGALCSATIGLVVGIILWAIQTPVESVAIQPRPPAWVDHGPRPLPPPSIQPGPAGPKQPSTPVGGYIPRPVDGDDREGIDTVVIISPGNIDYGDLRDSGSGPAMPIDTGIQDAIPDRDSFIALEYLPEIISRSPVYYPEVAKRAGMTGTVTLQVLLGTRGEPLQAVVGRSCGWKILDEAALAGAFRNTYKPGIQNGRPVMCWISYRVDFSLERED</sequence>
<dbReference type="NCBIfam" id="TIGR01352">
    <property type="entry name" value="tonB_Cterm"/>
    <property type="match status" value="1"/>
</dbReference>
<evidence type="ECO:0000256" key="3">
    <source>
        <dbReference type="ARBA" id="ARBA00022448"/>
    </source>
</evidence>
<feature type="domain" description="TonB C-terminal" evidence="12">
    <location>
        <begin position="148"/>
        <end position="241"/>
    </location>
</feature>
<dbReference type="InterPro" id="IPR051045">
    <property type="entry name" value="TonB-dependent_transducer"/>
</dbReference>
<feature type="transmembrane region" description="Helical" evidence="11">
    <location>
        <begin position="25"/>
        <end position="46"/>
    </location>
</feature>
<feature type="compositionally biased region" description="Pro residues" evidence="10">
    <location>
        <begin position="68"/>
        <end position="82"/>
    </location>
</feature>
<keyword evidence="3" id="KW-0813">Transport</keyword>
<protein>
    <recommendedName>
        <fullName evidence="12">TonB C-terminal domain-containing protein</fullName>
    </recommendedName>
</protein>
<evidence type="ECO:0000256" key="7">
    <source>
        <dbReference type="ARBA" id="ARBA00022927"/>
    </source>
</evidence>
<dbReference type="AlphaFoldDB" id="A0A855XC65"/>
<organism evidence="13 14">
    <name type="scientific">candidate division GN15 bacterium</name>
    <dbReference type="NCBI Taxonomy" id="2072418"/>
    <lineage>
        <taxon>Bacteria</taxon>
        <taxon>candidate division GN15</taxon>
    </lineage>
</organism>
<evidence type="ECO:0000313" key="13">
    <source>
        <dbReference type="EMBL" id="PWB75869.1"/>
    </source>
</evidence>
<evidence type="ECO:0000256" key="8">
    <source>
        <dbReference type="ARBA" id="ARBA00022989"/>
    </source>
</evidence>
<evidence type="ECO:0000256" key="6">
    <source>
        <dbReference type="ARBA" id="ARBA00022692"/>
    </source>
</evidence>
<evidence type="ECO:0000256" key="5">
    <source>
        <dbReference type="ARBA" id="ARBA00022519"/>
    </source>
</evidence>
<dbReference type="GO" id="GO:0055085">
    <property type="term" value="P:transmembrane transport"/>
    <property type="evidence" value="ECO:0007669"/>
    <property type="project" value="InterPro"/>
</dbReference>
<dbReference type="GO" id="GO:0098797">
    <property type="term" value="C:plasma membrane protein complex"/>
    <property type="evidence" value="ECO:0007669"/>
    <property type="project" value="TreeGrafter"/>
</dbReference>
<evidence type="ECO:0000256" key="10">
    <source>
        <dbReference type="SAM" id="MobiDB-lite"/>
    </source>
</evidence>
<evidence type="ECO:0000256" key="2">
    <source>
        <dbReference type="ARBA" id="ARBA00006555"/>
    </source>
</evidence>
<evidence type="ECO:0000256" key="11">
    <source>
        <dbReference type="SAM" id="Phobius"/>
    </source>
</evidence>
<name>A0A855XC65_9BACT</name>
<dbReference type="Gene3D" id="3.30.1150.10">
    <property type="match status" value="1"/>
</dbReference>
<dbReference type="PANTHER" id="PTHR33446:SF2">
    <property type="entry name" value="PROTEIN TONB"/>
    <property type="match status" value="1"/>
</dbReference>
<dbReference type="Pfam" id="PF03544">
    <property type="entry name" value="TonB_C"/>
    <property type="match status" value="1"/>
</dbReference>
<comment type="caution">
    <text evidence="13">The sequence shown here is derived from an EMBL/GenBank/DDBJ whole genome shotgun (WGS) entry which is preliminary data.</text>
</comment>
<comment type="subcellular location">
    <subcellularLocation>
        <location evidence="1">Cell inner membrane</location>
        <topology evidence="1">Single-pass membrane protein</topology>
        <orientation evidence="1">Periplasmic side</orientation>
    </subcellularLocation>
</comment>
<evidence type="ECO:0000256" key="4">
    <source>
        <dbReference type="ARBA" id="ARBA00022475"/>
    </source>
</evidence>
<keyword evidence="6 11" id="KW-0812">Transmembrane</keyword>
<reference evidence="13 14" key="1">
    <citation type="journal article" date="2018" name="ISME J.">
        <title>A methanotrophic archaeon couples anaerobic oxidation of methane to Fe(III) reduction.</title>
        <authorList>
            <person name="Cai C."/>
            <person name="Leu A.O."/>
            <person name="Xie G.J."/>
            <person name="Guo J."/>
            <person name="Feng Y."/>
            <person name="Zhao J.X."/>
            <person name="Tyson G.W."/>
            <person name="Yuan Z."/>
            <person name="Hu S."/>
        </authorList>
    </citation>
    <scope>NUCLEOTIDE SEQUENCE [LARGE SCALE GENOMIC DNA]</scope>
    <source>
        <strain evidence="13">FeB_12</strain>
    </source>
</reference>
<dbReference type="EMBL" id="PQAP01000007">
    <property type="protein sequence ID" value="PWB75869.1"/>
    <property type="molecule type" value="Genomic_DNA"/>
</dbReference>
<dbReference type="SUPFAM" id="SSF74653">
    <property type="entry name" value="TolA/TonB C-terminal domain"/>
    <property type="match status" value="1"/>
</dbReference>
<proteinExistence type="inferred from homology"/>